<feature type="transmembrane region" description="Helical" evidence="7">
    <location>
        <begin position="41"/>
        <end position="59"/>
    </location>
</feature>
<keyword evidence="7" id="KW-1133">Transmembrane helix</keyword>
<evidence type="ECO:0000313" key="10">
    <source>
        <dbReference type="EMBL" id="VIO68150.1"/>
    </source>
</evidence>
<dbReference type="Gene3D" id="1.10.287.950">
    <property type="entry name" value="Methyl-accepting chemotaxis protein"/>
    <property type="match status" value="1"/>
</dbReference>
<feature type="domain" description="Methyl-accepting transducer" evidence="8">
    <location>
        <begin position="232"/>
        <end position="468"/>
    </location>
</feature>
<gene>
    <name evidence="10" type="primary">mcpP_2</name>
    <name evidence="10" type="ORF">CI1B_19360</name>
</gene>
<dbReference type="GO" id="GO:0005886">
    <property type="term" value="C:plasma membrane"/>
    <property type="evidence" value="ECO:0007669"/>
    <property type="project" value="UniProtKB-SubCell"/>
</dbReference>
<feature type="coiled-coil region" evidence="6">
    <location>
        <begin position="188"/>
        <end position="220"/>
    </location>
</feature>
<dbReference type="PROSITE" id="PS50111">
    <property type="entry name" value="CHEMOTAXIS_TRANSDUC_2"/>
    <property type="match status" value="1"/>
</dbReference>
<dbReference type="EMBL" id="CAADFC020000005">
    <property type="protein sequence ID" value="VIO68150.1"/>
    <property type="molecule type" value="Genomic_DNA"/>
</dbReference>
<evidence type="ECO:0000259" key="9">
    <source>
        <dbReference type="PROSITE" id="PS50192"/>
    </source>
</evidence>
<evidence type="ECO:0000313" key="11">
    <source>
        <dbReference type="Proteomes" id="UP000328092"/>
    </source>
</evidence>
<keyword evidence="11" id="KW-1185">Reference proteome</keyword>
<evidence type="ECO:0000256" key="3">
    <source>
        <dbReference type="ARBA" id="ARBA00023224"/>
    </source>
</evidence>
<organism evidence="10 11">
    <name type="scientific">Bradyrhizobium ivorense</name>
    <dbReference type="NCBI Taxonomy" id="2511166"/>
    <lineage>
        <taxon>Bacteria</taxon>
        <taxon>Pseudomonadati</taxon>
        <taxon>Pseudomonadota</taxon>
        <taxon>Alphaproteobacteria</taxon>
        <taxon>Hyphomicrobiales</taxon>
        <taxon>Nitrobacteraceae</taxon>
        <taxon>Bradyrhizobium</taxon>
    </lineage>
</organism>
<keyword evidence="7" id="KW-0472">Membrane</keyword>
<accession>A0A508T0Y3</accession>
<dbReference type="SMART" id="SM00283">
    <property type="entry name" value="MA"/>
    <property type="match status" value="1"/>
</dbReference>
<dbReference type="PANTHER" id="PTHR32089:SF112">
    <property type="entry name" value="LYSOZYME-LIKE PROTEIN-RELATED"/>
    <property type="match status" value="1"/>
</dbReference>
<keyword evidence="2" id="KW-1003">Cell membrane</keyword>
<dbReference type="AlphaFoldDB" id="A0A508T0Y3"/>
<name>A0A508T0Y3_9BRAD</name>
<dbReference type="Pfam" id="PF00015">
    <property type="entry name" value="MCPsignal"/>
    <property type="match status" value="1"/>
</dbReference>
<keyword evidence="2" id="KW-0997">Cell inner membrane</keyword>
<evidence type="ECO:0000256" key="6">
    <source>
        <dbReference type="SAM" id="Coils"/>
    </source>
</evidence>
<feature type="transmembrane region" description="Helical" evidence="7">
    <location>
        <begin position="18"/>
        <end position="35"/>
    </location>
</feature>
<dbReference type="RefSeq" id="WP_139858735.1">
    <property type="nucleotide sequence ID" value="NZ_CAADFC020000005.1"/>
</dbReference>
<feature type="domain" description="T-SNARE coiled-coil homology" evidence="9">
    <location>
        <begin position="384"/>
        <end position="446"/>
    </location>
</feature>
<feature type="transmembrane region" description="Helical" evidence="7">
    <location>
        <begin position="71"/>
        <end position="88"/>
    </location>
</feature>
<comment type="similarity">
    <text evidence="4">Belongs to the methyl-accepting chemotaxis (MCP) protein family.</text>
</comment>
<dbReference type="PANTHER" id="PTHR32089">
    <property type="entry name" value="METHYL-ACCEPTING CHEMOTAXIS PROTEIN MCPB"/>
    <property type="match status" value="1"/>
</dbReference>
<proteinExistence type="inferred from homology"/>
<keyword evidence="7" id="KW-0812">Transmembrane</keyword>
<dbReference type="InterPro" id="IPR004089">
    <property type="entry name" value="MCPsignal_dom"/>
</dbReference>
<comment type="subcellular location">
    <subcellularLocation>
        <location evidence="1">Cell inner membrane</location>
        <topology evidence="1">Multi-pass membrane protein</topology>
    </subcellularLocation>
</comment>
<keyword evidence="3 5" id="KW-0807">Transducer</keyword>
<reference evidence="10" key="1">
    <citation type="submission" date="2019-02" db="EMBL/GenBank/DDBJ databases">
        <authorList>
            <person name="Pothier F.J."/>
        </authorList>
    </citation>
    <scope>NUCLEOTIDE SEQUENCE</scope>
    <source>
        <strain evidence="10">CI-1B</strain>
    </source>
</reference>
<evidence type="ECO:0000256" key="5">
    <source>
        <dbReference type="PROSITE-ProRule" id="PRU00284"/>
    </source>
</evidence>
<evidence type="ECO:0000256" key="2">
    <source>
        <dbReference type="ARBA" id="ARBA00022519"/>
    </source>
</evidence>
<evidence type="ECO:0000259" key="8">
    <source>
        <dbReference type="PROSITE" id="PS50111"/>
    </source>
</evidence>
<dbReference type="Proteomes" id="UP000328092">
    <property type="component" value="Unassembled WGS sequence"/>
</dbReference>
<dbReference type="PROSITE" id="PS50192">
    <property type="entry name" value="T_SNARE"/>
    <property type="match status" value="1"/>
</dbReference>
<feature type="transmembrane region" description="Helical" evidence="7">
    <location>
        <begin position="145"/>
        <end position="166"/>
    </location>
</feature>
<dbReference type="SUPFAM" id="SSF58104">
    <property type="entry name" value="Methyl-accepting chemotaxis protein (MCP) signaling domain"/>
    <property type="match status" value="1"/>
</dbReference>
<keyword evidence="6" id="KW-0175">Coiled coil</keyword>
<evidence type="ECO:0000256" key="1">
    <source>
        <dbReference type="ARBA" id="ARBA00004429"/>
    </source>
</evidence>
<dbReference type="OrthoDB" id="354287at2"/>
<dbReference type="GO" id="GO:0007165">
    <property type="term" value="P:signal transduction"/>
    <property type="evidence" value="ECO:0007669"/>
    <property type="project" value="UniProtKB-KW"/>
</dbReference>
<evidence type="ECO:0000256" key="7">
    <source>
        <dbReference type="SAM" id="Phobius"/>
    </source>
</evidence>
<feature type="transmembrane region" description="Helical" evidence="7">
    <location>
        <begin position="116"/>
        <end position="139"/>
    </location>
</feature>
<protein>
    <submittedName>
        <fullName evidence="10">Methyl-accepting chemotaxis protein McpP</fullName>
    </submittedName>
</protein>
<evidence type="ECO:0000256" key="4">
    <source>
        <dbReference type="ARBA" id="ARBA00029447"/>
    </source>
</evidence>
<comment type="caution">
    <text evidence="10">The sequence shown here is derived from an EMBL/GenBank/DDBJ whole genome shotgun (WGS) entry which is preliminary data.</text>
</comment>
<sequence>MTGEGNEMAALRETASKILLAVLWLHVPIALIVGVVLHTDWLMPTAFMVAMALAATASWRMSGNGPATRMIVAVALMGGVSMLVYQFAGHAWQVDMHMYFFAALACLVAYCDYRPIVAGTVAVALHHLTLNFVLPAAIYPGGADFGRVVLHAVILLIEAGILIWLAHTLSQLFETAASKTAEAEAAGAAEARANADRLAAEQAKQKRDAARRELAAGFERKIGDVVEAVATAASAMQALSTSMDGSNAETIRQATAVASASTLASANVETVASATEELTASINSITEQVTRSTRIAGKAAEEARRTNSVVEGLAAGTQKIGEVVTLIQSIASQTNLLALNATIEAARAGEHGRGFAVVASEVKALANQTAKATEEISAQIQDIQSATGQAVSAIGTIGGTIAEIDQISGEIAAAVNQQGAATREISGNLQQAADRTREVSKGIVSVNQASEQAGRATAQLLDAANGLSSQSEWLKSELDGFLSSLRAA</sequence>
<dbReference type="InterPro" id="IPR000727">
    <property type="entry name" value="T_SNARE_dom"/>
</dbReference>